<sequence length="883" mass="98902">MPGHSFKTKRSHHHRSNEFITLRTYRSAFSRNYICSYAEREENPVSVYNWNSKGYDRHGPHPIYGKLEEHGSKERVRKIDVNRTCSGSKGKEKALFEEIRGDKAVDHLTVDLGEQIDTWLQGRWPSKVVNTGVYENPLLISETSSISTPYTSIFDGGDINHSSSDENENNEVLSTNADLYIPEVGLSLVNSNPALPCEFAAFHGCGQSFELTAVDNWIEHTISHHLKGCLPTRCVCWFCDEPVFDSENGSNRRINFERRMRHISHHILQDRYTIHDIRADYYMLDHLYEHDLVDTTVYNACREYAEIPKPSEVHSFDFISPEAKRQDHLSKIIIIDQAKEDRIRQQPVAHLKEEAVRKGGFNKETQITDALSSSSVSKACLRSRPQRLDSCGDARSKVNIQRHSEVDETSNIGGIDTVAPTSTQTISTLGRRIEHHTSGEAEALYSLISEDHAHSTAIESVTNAHGRGRLKRVKKSANNIGQDPKIIYGPPRNRRQTKIRRSHGRGMTHKAPSSRETLGRRAESGKGRPNLPSMALFQLNLLFSKMTTRFRRLYWPRRPSHLERVSWICRCGQPLYVDVRPAERQQAIEYAQAASGSTSSIAVSGASTSDNSSIQTSNSLLSPTAQLGANVSSVTGPAVAQVQPNSIFTPPVLPKGTKKYLLLCVNTGQFEIKLQQIDLTHTSLDVAMFSLIREKYESMRGPRIKRIFTVPKTIEFIKFELVHRSSTGECVGNYEKNSIPGKLEVANREYTFSPCPPRIGTMPIHPHVFMHSFLNPGDHLGKLALLQLPKKVGRRLQCAPQSRDPSDLPYGWGIYIVEGLNTILVSLLLLGIVGVVTLIVLLWSAIKSDVQGGTGIGQYGLAVMGMIVAICAFSWEPLKGLAR</sequence>
<dbReference type="EMBL" id="JAPUUL010000363">
    <property type="protein sequence ID" value="KAJ8131083.1"/>
    <property type="molecule type" value="Genomic_DNA"/>
</dbReference>
<reference evidence="1" key="1">
    <citation type="submission" date="2022-12" db="EMBL/GenBank/DDBJ databases">
        <title>Genome Sequence of Lasiodiplodia mahajangana.</title>
        <authorList>
            <person name="Buettner E."/>
        </authorList>
    </citation>
    <scope>NUCLEOTIDE SEQUENCE</scope>
    <source>
        <strain evidence="1">VT137</strain>
    </source>
</reference>
<dbReference type="Proteomes" id="UP001153332">
    <property type="component" value="Unassembled WGS sequence"/>
</dbReference>
<evidence type="ECO:0000313" key="2">
    <source>
        <dbReference type="Proteomes" id="UP001153332"/>
    </source>
</evidence>
<keyword evidence="2" id="KW-1185">Reference proteome</keyword>
<gene>
    <name evidence="1" type="ORF">O1611_g2546</name>
</gene>
<proteinExistence type="predicted"/>
<evidence type="ECO:0000313" key="1">
    <source>
        <dbReference type="EMBL" id="KAJ8131083.1"/>
    </source>
</evidence>
<name>A0ACC2JUY7_9PEZI</name>
<comment type="caution">
    <text evidence="1">The sequence shown here is derived from an EMBL/GenBank/DDBJ whole genome shotgun (WGS) entry which is preliminary data.</text>
</comment>
<accession>A0ACC2JUY7</accession>
<organism evidence="1 2">
    <name type="scientific">Lasiodiplodia mahajangana</name>
    <dbReference type="NCBI Taxonomy" id="1108764"/>
    <lineage>
        <taxon>Eukaryota</taxon>
        <taxon>Fungi</taxon>
        <taxon>Dikarya</taxon>
        <taxon>Ascomycota</taxon>
        <taxon>Pezizomycotina</taxon>
        <taxon>Dothideomycetes</taxon>
        <taxon>Dothideomycetes incertae sedis</taxon>
        <taxon>Botryosphaeriales</taxon>
        <taxon>Botryosphaeriaceae</taxon>
        <taxon>Lasiodiplodia</taxon>
    </lineage>
</organism>
<protein>
    <submittedName>
        <fullName evidence="1">Uncharacterized protein</fullName>
    </submittedName>
</protein>